<organism evidence="2 3">
    <name type="scientific">Nezara viridula</name>
    <name type="common">Southern green stink bug</name>
    <name type="synonym">Cimex viridulus</name>
    <dbReference type="NCBI Taxonomy" id="85310"/>
    <lineage>
        <taxon>Eukaryota</taxon>
        <taxon>Metazoa</taxon>
        <taxon>Ecdysozoa</taxon>
        <taxon>Arthropoda</taxon>
        <taxon>Hexapoda</taxon>
        <taxon>Insecta</taxon>
        <taxon>Pterygota</taxon>
        <taxon>Neoptera</taxon>
        <taxon>Paraneoptera</taxon>
        <taxon>Hemiptera</taxon>
        <taxon>Heteroptera</taxon>
        <taxon>Panheteroptera</taxon>
        <taxon>Pentatomomorpha</taxon>
        <taxon>Pentatomoidea</taxon>
        <taxon>Pentatomidae</taxon>
        <taxon>Pentatominae</taxon>
        <taxon>Nezara</taxon>
    </lineage>
</organism>
<sequence>MQVERRNPRPQTPRSDLRDSGSISTRRYLARPNSAKVAEKISARRNLLGGKIRSNSARTKTEEIAEPLLEVPDDEAQTAHKVGCPWLKARSRSRYTVGVTESSSGIMHPKPWGARNPTDIPCFCHIPHRSSKENTQIQRPPKSDISPPSKNCKAKIADIVDNFGIFLERRKIRISENEVAFLMKKIEEKLQKFVDKSKEQKDHHSKKNKNVRNHSPIRSHTSVPQKAMSRDQLADLQKAKMSGQGQSNILGKLETKKYLLELTADEQVPPNFRNILGMNPTIIHQHPDKMLIAMDEKQQPYLAIPEDYRHYTMKTIDMDNYTGVVHHQAENTTLLLATNPSVARRAMHTPPPTMMQKPHHMAFKQIRRS</sequence>
<proteinExistence type="predicted"/>
<evidence type="ECO:0000313" key="2">
    <source>
        <dbReference type="EMBL" id="CAH1408129.1"/>
    </source>
</evidence>
<accession>A0A9P0MUZ3</accession>
<keyword evidence="3" id="KW-1185">Reference proteome</keyword>
<dbReference type="Proteomes" id="UP001152798">
    <property type="component" value="Chromosome 7"/>
</dbReference>
<dbReference type="OrthoDB" id="6613842at2759"/>
<feature type="region of interest" description="Disordered" evidence="1">
    <location>
        <begin position="194"/>
        <end position="229"/>
    </location>
</feature>
<feature type="region of interest" description="Disordered" evidence="1">
    <location>
        <begin position="349"/>
        <end position="369"/>
    </location>
</feature>
<dbReference type="EMBL" id="OV725083">
    <property type="protein sequence ID" value="CAH1408129.1"/>
    <property type="molecule type" value="Genomic_DNA"/>
</dbReference>
<feature type="region of interest" description="Disordered" evidence="1">
    <location>
        <begin position="130"/>
        <end position="151"/>
    </location>
</feature>
<feature type="region of interest" description="Disordered" evidence="1">
    <location>
        <begin position="1"/>
        <end position="28"/>
    </location>
</feature>
<name>A0A9P0MUZ3_NEZVI</name>
<feature type="compositionally biased region" description="Basic residues" evidence="1">
    <location>
        <begin position="203"/>
        <end position="217"/>
    </location>
</feature>
<protein>
    <submittedName>
        <fullName evidence="2">Uncharacterized protein</fullName>
    </submittedName>
</protein>
<evidence type="ECO:0000313" key="3">
    <source>
        <dbReference type="Proteomes" id="UP001152798"/>
    </source>
</evidence>
<gene>
    <name evidence="2" type="ORF">NEZAVI_LOCUS15717</name>
</gene>
<evidence type="ECO:0000256" key="1">
    <source>
        <dbReference type="SAM" id="MobiDB-lite"/>
    </source>
</evidence>
<dbReference type="AlphaFoldDB" id="A0A9P0MUZ3"/>
<feature type="compositionally biased region" description="Basic residues" evidence="1">
    <location>
        <begin position="357"/>
        <end position="369"/>
    </location>
</feature>
<reference evidence="2" key="1">
    <citation type="submission" date="2022-01" db="EMBL/GenBank/DDBJ databases">
        <authorList>
            <person name="King R."/>
        </authorList>
    </citation>
    <scope>NUCLEOTIDE SEQUENCE</scope>
</reference>